<accession>L0F4M3</accession>
<dbReference type="RefSeq" id="WP_015260900.1">
    <property type="nucleotide sequence ID" value="NC_019903.1"/>
</dbReference>
<sequence>MMSLNEVRLAPVSLKQITAKQYLYKLKGHSGLILTLVFIQLLSLLFSLGSRGGMSSSNEFLQVVVNTYSGDVFLVFSFIWMVVVSSFLISQPYQSIEFSVVNNRVTSHLSNILLILTYAVFAGITATLMTIPQRFLLLMTLKESEFLFGGLQIVPGDLLLGSLVACLYLLLLGAGAYFIQTVSQSLSKKLGIILWITLFAFGFGYIRILAFQMGNLLSFYTGESSLGLFVGKVIGSIVLLFGLSILISRQTEVKR</sequence>
<dbReference type="Proteomes" id="UP000010797">
    <property type="component" value="Chromosome"/>
</dbReference>
<feature type="transmembrane region" description="Helical" evidence="1">
    <location>
        <begin position="158"/>
        <end position="179"/>
    </location>
</feature>
<keyword evidence="1" id="KW-0812">Transmembrane</keyword>
<organism evidence="2 3">
    <name type="scientific">Desulfitobacterium dichloroeliminans (strain LMG P-21439 / DCA1)</name>
    <dbReference type="NCBI Taxonomy" id="871963"/>
    <lineage>
        <taxon>Bacteria</taxon>
        <taxon>Bacillati</taxon>
        <taxon>Bacillota</taxon>
        <taxon>Clostridia</taxon>
        <taxon>Eubacteriales</taxon>
        <taxon>Desulfitobacteriaceae</taxon>
        <taxon>Desulfitobacterium</taxon>
    </lineage>
</organism>
<keyword evidence="3" id="KW-1185">Reference proteome</keyword>
<proteinExistence type="predicted"/>
<evidence type="ECO:0000256" key="1">
    <source>
        <dbReference type="SAM" id="Phobius"/>
    </source>
</evidence>
<protein>
    <submittedName>
        <fullName evidence="2">Uncharacterized protein</fullName>
    </submittedName>
</protein>
<dbReference type="OrthoDB" id="1795989at2"/>
<feature type="transmembrane region" description="Helical" evidence="1">
    <location>
        <begin position="30"/>
        <end position="48"/>
    </location>
</feature>
<dbReference type="EMBL" id="CP003344">
    <property type="protein sequence ID" value="AGA67893.1"/>
    <property type="molecule type" value="Genomic_DNA"/>
</dbReference>
<dbReference type="AlphaFoldDB" id="L0F4M3"/>
<feature type="transmembrane region" description="Helical" evidence="1">
    <location>
        <begin position="226"/>
        <end position="247"/>
    </location>
</feature>
<dbReference type="STRING" id="871963.Desdi_0346"/>
<dbReference type="eggNOG" id="ENOG5031Z68">
    <property type="taxonomic scope" value="Bacteria"/>
</dbReference>
<feature type="transmembrane region" description="Helical" evidence="1">
    <location>
        <begin position="191"/>
        <end position="214"/>
    </location>
</feature>
<evidence type="ECO:0000313" key="2">
    <source>
        <dbReference type="EMBL" id="AGA67893.1"/>
    </source>
</evidence>
<gene>
    <name evidence="2" type="ordered locus">Desdi_0346</name>
</gene>
<dbReference type="KEGG" id="ddl:Desdi_0346"/>
<keyword evidence="1" id="KW-0472">Membrane</keyword>
<name>L0F4M3_DESDL</name>
<evidence type="ECO:0000313" key="3">
    <source>
        <dbReference type="Proteomes" id="UP000010797"/>
    </source>
</evidence>
<keyword evidence="1" id="KW-1133">Transmembrane helix</keyword>
<reference evidence="3" key="1">
    <citation type="submission" date="2012-02" db="EMBL/GenBank/DDBJ databases">
        <title>Complete sequence of Desulfitobacterium dichloroeliminans LMG P-21439.</title>
        <authorList>
            <person name="Lucas S."/>
            <person name="Han J."/>
            <person name="Lapidus A."/>
            <person name="Cheng J.-F."/>
            <person name="Goodwin L."/>
            <person name="Pitluck S."/>
            <person name="Peters L."/>
            <person name="Ovchinnikova G."/>
            <person name="Teshima H."/>
            <person name="Detter J.C."/>
            <person name="Han C."/>
            <person name="Tapia R."/>
            <person name="Land M."/>
            <person name="Hauser L."/>
            <person name="Kyrpides N."/>
            <person name="Ivanova N."/>
            <person name="Pagani I."/>
            <person name="Kruse T."/>
            <person name="de Vos W.M."/>
            <person name="Boon N."/>
            <person name="Smidt H."/>
            <person name="Woyke T."/>
        </authorList>
    </citation>
    <scope>NUCLEOTIDE SEQUENCE [LARGE SCALE GENOMIC DNA]</scope>
    <source>
        <strain evidence="3">LMG P-21439 / DCA1</strain>
    </source>
</reference>
<dbReference type="HOGENOM" id="CLU_094507_1_0_9"/>
<feature type="transmembrane region" description="Helical" evidence="1">
    <location>
        <begin position="109"/>
        <end position="131"/>
    </location>
</feature>
<feature type="transmembrane region" description="Helical" evidence="1">
    <location>
        <begin position="68"/>
        <end position="89"/>
    </location>
</feature>